<organism evidence="3 4">
    <name type="scientific">Halorubrum ruber</name>
    <dbReference type="NCBI Taxonomy" id="2982524"/>
    <lineage>
        <taxon>Archaea</taxon>
        <taxon>Methanobacteriati</taxon>
        <taxon>Methanobacteriota</taxon>
        <taxon>Stenosarchaea group</taxon>
        <taxon>Halobacteria</taxon>
        <taxon>Halobacteriales</taxon>
        <taxon>Haloferacaceae</taxon>
        <taxon>Halorubrum</taxon>
    </lineage>
</organism>
<gene>
    <name evidence="3" type="ORF">J7656_06380</name>
</gene>
<dbReference type="RefSeq" id="WP_082224277.1">
    <property type="nucleotide sequence ID" value="NZ_CP073695.1"/>
</dbReference>
<dbReference type="Proteomes" id="UP000679341">
    <property type="component" value="Chromosome"/>
</dbReference>
<dbReference type="Pfam" id="PF13599">
    <property type="entry name" value="Pentapeptide_4"/>
    <property type="match status" value="2"/>
</dbReference>
<feature type="transmembrane region" description="Helical" evidence="1">
    <location>
        <begin position="539"/>
        <end position="559"/>
    </location>
</feature>
<protein>
    <submittedName>
        <fullName evidence="3">Pentapeptide repeat-containing protein</fullName>
    </submittedName>
</protein>
<keyword evidence="1" id="KW-0812">Transmembrane</keyword>
<dbReference type="PANTHER" id="PTHR14136:SF17">
    <property type="entry name" value="BTB_POZ DOMAIN-CONTAINING PROTEIN KCTD9"/>
    <property type="match status" value="1"/>
</dbReference>
<dbReference type="InterPro" id="IPR051082">
    <property type="entry name" value="Pentapeptide-BTB/POZ_domain"/>
</dbReference>
<dbReference type="OrthoDB" id="199127at2157"/>
<keyword evidence="1" id="KW-0472">Membrane</keyword>
<feature type="transmembrane region" description="Helical" evidence="1">
    <location>
        <begin position="497"/>
        <end position="518"/>
    </location>
</feature>
<dbReference type="InterPro" id="IPR013099">
    <property type="entry name" value="K_chnl_dom"/>
</dbReference>
<dbReference type="Gene3D" id="1.10.287.70">
    <property type="match status" value="1"/>
</dbReference>
<feature type="transmembrane region" description="Helical" evidence="1">
    <location>
        <begin position="571"/>
        <end position="591"/>
    </location>
</feature>
<reference evidence="3 4" key="1">
    <citation type="submission" date="2021-03" db="EMBL/GenBank/DDBJ databases">
        <title>Halorubrum sodomense MBLA0099, Whole genome shotgun sequencing.</title>
        <authorList>
            <person name="Seo M.-J."/>
            <person name="Cho E.-S."/>
            <person name="Hwang C.Y."/>
        </authorList>
    </citation>
    <scope>NUCLEOTIDE SEQUENCE [LARGE SCALE GENOMIC DNA]</scope>
    <source>
        <strain evidence="3 4">MBLA0099</strain>
    </source>
</reference>
<dbReference type="PANTHER" id="PTHR14136">
    <property type="entry name" value="BTB_POZ DOMAIN-CONTAINING PROTEIN KCTD9"/>
    <property type="match status" value="1"/>
</dbReference>
<proteinExistence type="predicted"/>
<feature type="domain" description="Potassium channel" evidence="2">
    <location>
        <begin position="538"/>
        <end position="595"/>
    </location>
</feature>
<dbReference type="GeneID" id="64827150"/>
<accession>A0A8T8LPF7</accession>
<evidence type="ECO:0000259" key="2">
    <source>
        <dbReference type="Pfam" id="PF07885"/>
    </source>
</evidence>
<evidence type="ECO:0000313" key="4">
    <source>
        <dbReference type="Proteomes" id="UP000679341"/>
    </source>
</evidence>
<keyword evidence="4" id="KW-1185">Reference proteome</keyword>
<dbReference type="SUPFAM" id="SSF81324">
    <property type="entry name" value="Voltage-gated potassium channels"/>
    <property type="match status" value="1"/>
</dbReference>
<dbReference type="Pfam" id="PF00805">
    <property type="entry name" value="Pentapeptide"/>
    <property type="match status" value="3"/>
</dbReference>
<dbReference type="InterPro" id="IPR001646">
    <property type="entry name" value="5peptide_repeat"/>
</dbReference>
<name>A0A8T8LPF7_9EURY</name>
<keyword evidence="1" id="KW-1133">Transmembrane helix</keyword>
<dbReference type="AlphaFoldDB" id="A0A8T8LPF7"/>
<evidence type="ECO:0000256" key="1">
    <source>
        <dbReference type="SAM" id="Phobius"/>
    </source>
</evidence>
<dbReference type="SUPFAM" id="SSF141571">
    <property type="entry name" value="Pentapeptide repeat-like"/>
    <property type="match status" value="2"/>
</dbReference>
<dbReference type="Pfam" id="PF07885">
    <property type="entry name" value="Ion_trans_2"/>
    <property type="match status" value="1"/>
</dbReference>
<evidence type="ECO:0000313" key="3">
    <source>
        <dbReference type="EMBL" id="QUO48957.1"/>
    </source>
</evidence>
<sequence>MGICEDAPEEYCGHVLKPEDVGLDEKASDKWQKDAHNAVCLREPKYNGLCVWHADKKQKSIQELIEAKQTSEDVCWDAECVKEHLGGAILRGIRFPDGFSFRDCILSFADFSRTTLRQAKFGSSYLYKADFRNADLRGVDFFNASLISAEFPKVYLHEAKFIDADLSRATFSDSYLTKADFCMADLPQAKFQNVHLRKAFFRKANLPQAEFHNSYLRKSDFSDADLSKTVFCDGYCCSADFSNAIIRKAEFSSSNLKETNFSRSEISGTQFVNVNLKQAEFPRANLEESAFVETNLREINLTEANLREAEFSDADLRNATFRPAFARTLTSEDDIPTDPLGASLEAADLTGGTDLRGANLSGARLYQVNLSDVRINNRTQFGIDEEAGGMREICRYEYDPNTGVYINEDMPHLRAAAWTYRRLESLFEEYAMNERARNAHIRRQEAQRAYQKERLKNSDRIEGSNFLSSLWLKSFGQYTVGTLNWNLHRHGESLRRLLGMSGLLIFLCGIVYSSAGIARSNPETTYRVTLTDLTNPGAMLVDLLNGWYFSVITFSTIGYGDFYPMSPLSRLLVGVESLTGALFIALFVFVLGRRVAR</sequence>
<dbReference type="EMBL" id="CP073695">
    <property type="protein sequence ID" value="QUO48957.1"/>
    <property type="molecule type" value="Genomic_DNA"/>
</dbReference>
<dbReference type="Gene3D" id="2.160.20.80">
    <property type="entry name" value="E3 ubiquitin-protein ligase SopA"/>
    <property type="match status" value="2"/>
</dbReference>
<dbReference type="KEGG" id="hss:J7656_06380"/>